<protein>
    <submittedName>
        <fullName evidence="1">Putative viral structural protein</fullName>
    </submittedName>
</protein>
<accession>A0A6M3VXM7</accession>
<dbReference type="Proteomes" id="UP000501823">
    <property type="component" value="Segment"/>
</dbReference>
<sequence length="601" mass="66484">MSNLPYPLKYKLPLQYLSVEDWNNFVNDLLLVYNSPVGALAKYYSKGNLQNLNGIFAKTLDVVQLYVNGYEALYNLKQVLAYTFGGLFEKYKLYPPVNFQDIEQLTKLPSFYVQKYNIPIAKYKQIVETFNFIFEKHLPRITKTMQVLIPKLSYKYLPKAIAGGMTTISGSQSLSQILQNEFGITDFSTWKGVTIENLSDNNLIINNAIVLMPKQCLKLTASSPSEVTITAQQPALISTLLEFSGIPVTAYAITITNSQSDPTPTNFQQLLTLNLSGIISSPSQLLNLKFCQDVNCNTQLYAWIEYYTSDLSTVYVWVLIPGGIPANSSITIYMFVTNKNQYPYTGINAYYNTAYDNGPNVFDAYMNFMGSRPIPSDYNYYTNLSGYPAFVAESGTTPGYLDTFPNASYSYADVYISAPKSARVPEIFEGMAYYDGSVDEQGIFFLANPSGGWSTPAYTVCGGSISGDLEVPTDGWAVTWDPAGCTPAGILGGGNVEAQISGAFFTSSGYNFYQAIVTDNEIIFNGATPSDPTTPYAQLQIQNVTSYSGTITIYGNALGTVDSSFTDSHYGYWYYLRARAYPPNGVMPTNSQPQKIIAYIA</sequence>
<evidence type="ECO:0000313" key="1">
    <source>
        <dbReference type="EMBL" id="QJF12367.1"/>
    </source>
</evidence>
<organism evidence="1 2">
    <name type="scientific">Metallosphaera rod-shaped virus 1</name>
    <dbReference type="NCBI Taxonomy" id="2730618"/>
    <lineage>
        <taxon>Viruses</taxon>
        <taxon>Adnaviria</taxon>
        <taxon>Zilligvirae</taxon>
        <taxon>Taleaviricota</taxon>
        <taxon>Tokiviricetes</taxon>
        <taxon>Ligamenvirales</taxon>
        <taxon>Rudiviridae</taxon>
        <taxon>Hoswirudivirus</taxon>
        <taxon>Hoswirudivirus metallosphaerae</taxon>
    </lineage>
</organism>
<keyword evidence="2" id="KW-1185">Reference proteome</keyword>
<proteinExistence type="predicted"/>
<name>A0A6M3VXM7_9VIRU</name>
<reference evidence="1 2" key="1">
    <citation type="journal article" date="2020" name="ISME J.">
        <title>New virus isolates from Italian hydrothermal environments underscore the biogeographic pattern in archaeal virus communities.</title>
        <authorList>
            <person name="Baquero D.P."/>
            <person name="Contursi P."/>
            <person name="Piochi M."/>
            <person name="Bartolucci S."/>
            <person name="Liu Y."/>
            <person name="Cvirkaite-Krupovic V."/>
            <person name="Prangishvili D."/>
            <person name="Krupovic M."/>
        </authorList>
    </citation>
    <scope>NUCLEOTIDE SEQUENCE [LARGE SCALE GENOMIC DNA]</scope>
    <source>
        <strain evidence="1">201</strain>
    </source>
</reference>
<evidence type="ECO:0000313" key="2">
    <source>
        <dbReference type="Proteomes" id="UP000501823"/>
    </source>
</evidence>
<gene>
    <name evidence="1" type="ORF">MRV1_gp21</name>
</gene>
<dbReference type="EMBL" id="MN876843">
    <property type="protein sequence ID" value="QJF12367.1"/>
    <property type="molecule type" value="Genomic_DNA"/>
</dbReference>